<feature type="domain" description="Reverse transcriptase" evidence="1">
    <location>
        <begin position="11"/>
        <end position="105"/>
    </location>
</feature>
<proteinExistence type="predicted"/>
<evidence type="ECO:0000313" key="3">
    <source>
        <dbReference type="Proteomes" id="UP000036403"/>
    </source>
</evidence>
<accession>A0A0J7KE34</accession>
<dbReference type="AlphaFoldDB" id="A0A0J7KE34"/>
<reference evidence="2 3" key="1">
    <citation type="submission" date="2015-04" db="EMBL/GenBank/DDBJ databases">
        <title>Lasius niger genome sequencing.</title>
        <authorList>
            <person name="Konorov E.A."/>
            <person name="Nikitin M.A."/>
            <person name="Kirill M.V."/>
            <person name="Chang P."/>
        </authorList>
    </citation>
    <scope>NUCLEOTIDE SEQUENCE [LARGE SCALE GENOMIC DNA]</scope>
    <source>
        <tissue evidence="2">Whole</tissue>
    </source>
</reference>
<keyword evidence="3" id="KW-1185">Reference proteome</keyword>
<dbReference type="Pfam" id="PF00078">
    <property type="entry name" value="RVT_1"/>
    <property type="match status" value="1"/>
</dbReference>
<protein>
    <submittedName>
        <fullName evidence="2">Reverse</fullName>
    </submittedName>
</protein>
<dbReference type="InterPro" id="IPR000477">
    <property type="entry name" value="RT_dom"/>
</dbReference>
<dbReference type="PaxDb" id="67767-A0A0J7KE34"/>
<organism evidence="2 3">
    <name type="scientific">Lasius niger</name>
    <name type="common">Black garden ant</name>
    <dbReference type="NCBI Taxonomy" id="67767"/>
    <lineage>
        <taxon>Eukaryota</taxon>
        <taxon>Metazoa</taxon>
        <taxon>Ecdysozoa</taxon>
        <taxon>Arthropoda</taxon>
        <taxon>Hexapoda</taxon>
        <taxon>Insecta</taxon>
        <taxon>Pterygota</taxon>
        <taxon>Neoptera</taxon>
        <taxon>Endopterygota</taxon>
        <taxon>Hymenoptera</taxon>
        <taxon>Apocrita</taxon>
        <taxon>Aculeata</taxon>
        <taxon>Formicoidea</taxon>
        <taxon>Formicidae</taxon>
        <taxon>Formicinae</taxon>
        <taxon>Lasius</taxon>
        <taxon>Lasius</taxon>
    </lineage>
</organism>
<dbReference type="OrthoDB" id="7700848at2759"/>
<dbReference type="Proteomes" id="UP000036403">
    <property type="component" value="Unassembled WGS sequence"/>
</dbReference>
<dbReference type="EMBL" id="LBMM01008622">
    <property type="protein sequence ID" value="KMQ88733.1"/>
    <property type="molecule type" value="Genomic_DNA"/>
</dbReference>
<evidence type="ECO:0000313" key="2">
    <source>
        <dbReference type="EMBL" id="KMQ88733.1"/>
    </source>
</evidence>
<name>A0A0J7KE34_LASNI</name>
<evidence type="ECO:0000259" key="1">
    <source>
        <dbReference type="Pfam" id="PF00078"/>
    </source>
</evidence>
<comment type="caution">
    <text evidence="2">The sequence shown here is derived from an EMBL/GenBank/DDBJ whole genome shotgun (WGS) entry which is preliminary data.</text>
</comment>
<gene>
    <name evidence="2" type="ORF">RF55_11722</name>
</gene>
<sequence length="120" mass="14208">MQQWQDVHRLSEVSRNQYGFRRQRSICDALRLVRSITSETAEDGGFAILISLDIRSVFNSIPWVVIRRALRRKEFPDYIRRIIDSYLSDRVICCTGKEVKRDQWRLVCLRALYLVPSYGI</sequence>